<proteinExistence type="predicted"/>
<dbReference type="Proteomes" id="UP000225978">
    <property type="component" value="Segment"/>
</dbReference>
<gene>
    <name evidence="1" type="ORF">vBVspPpVa5_0081</name>
</gene>
<name>A0A1J0GV95_9CAUD</name>
<keyword evidence="2" id="KW-1185">Reference proteome</keyword>
<protein>
    <submittedName>
        <fullName evidence="1">Uncharacterized protein</fullName>
    </submittedName>
</protein>
<evidence type="ECO:0000313" key="1">
    <source>
        <dbReference type="EMBL" id="APC46106.1"/>
    </source>
</evidence>
<evidence type="ECO:0000313" key="2">
    <source>
        <dbReference type="Proteomes" id="UP000225978"/>
    </source>
</evidence>
<organism evidence="1 2">
    <name type="scientific">Vibrio phage vB_VspP_pVa5</name>
    <dbReference type="NCBI Taxonomy" id="1913109"/>
    <lineage>
        <taxon>Viruses</taxon>
        <taxon>Duplodnaviria</taxon>
        <taxon>Heunggongvirae</taxon>
        <taxon>Uroviricota</taxon>
        <taxon>Caudoviricetes</taxon>
        <taxon>Schitoviridae</taxon>
        <taxon>Pontosvirinae</taxon>
        <taxon>Galateavirus</taxon>
        <taxon>Galateavirus PVA5</taxon>
    </lineage>
</organism>
<accession>A0A1J0GV95</accession>
<dbReference type="EMBL" id="KX889068">
    <property type="protein sequence ID" value="APC46106.1"/>
    <property type="molecule type" value="Genomic_DNA"/>
</dbReference>
<reference evidence="1 2" key="1">
    <citation type="journal article" date="2017" name="Viruses">
        <title>Stumbling across the Same Phage: Comparative Genomics of Widespread Temperate Phages Infecting the Fish Pathogen Vibrio anguillarum.</title>
        <authorList>
            <person name="Kalatzis P.G."/>
            <person name="Rorbo N.I."/>
            <person name="Castillo D."/>
            <person name="Mauritzen J.J."/>
            <person name="Jorgensen J."/>
            <person name="Kokkari C."/>
            <person name="Zhang F."/>
            <person name="Katharios P."/>
            <person name="Middelboe M."/>
        </authorList>
    </citation>
    <scope>NUCLEOTIDE SEQUENCE [LARGE SCALE GENOMIC DNA]</scope>
</reference>
<sequence>MKTHEIRLMKRRMEEHTRKGVFQIYEKEWYNYINPVNLANWFVHYSSHSHAELLQCAKDLEVEAKMEALLEG</sequence>